<dbReference type="EMBL" id="AGAZ01000063">
    <property type="protein sequence ID" value="EGZ44950.1"/>
    <property type="molecule type" value="Genomic_DNA"/>
</dbReference>
<protein>
    <submittedName>
        <fullName evidence="1">Uncharacterized protein</fullName>
    </submittedName>
</protein>
<proteinExistence type="predicted"/>
<evidence type="ECO:0000313" key="1">
    <source>
        <dbReference type="EMBL" id="EGZ44950.1"/>
    </source>
</evidence>
<evidence type="ECO:0000313" key="2">
    <source>
        <dbReference type="Proteomes" id="UP000005336"/>
    </source>
</evidence>
<dbReference type="PATRIC" id="fig|1030841.3.peg.1886"/>
<dbReference type="Proteomes" id="UP000005336">
    <property type="component" value="Unassembled WGS sequence"/>
</dbReference>
<reference evidence="1 2" key="1">
    <citation type="submission" date="2011-06" db="EMBL/GenBank/DDBJ databases">
        <authorList>
            <person name="Muzny D."/>
            <person name="Qin X."/>
            <person name="Deng J."/>
            <person name="Jiang H."/>
            <person name="Liu Y."/>
            <person name="Qu J."/>
            <person name="Song X.-Z."/>
            <person name="Zhang L."/>
            <person name="Thornton R."/>
            <person name="Coyle M."/>
            <person name="Francisco L."/>
            <person name="Jackson L."/>
            <person name="Javaid M."/>
            <person name="Korchina V."/>
            <person name="Kovar C."/>
            <person name="Mata R."/>
            <person name="Mathew T."/>
            <person name="Ngo R."/>
            <person name="Nguyen L."/>
            <person name="Nguyen N."/>
            <person name="Okwuonu G."/>
            <person name="Ongeri F."/>
            <person name="Pham C."/>
            <person name="Simmons D."/>
            <person name="Wilczek-Boney K."/>
            <person name="Hale W."/>
            <person name="Jakkamsetti A."/>
            <person name="Pham P."/>
            <person name="Ruth R."/>
            <person name="San Lucas F."/>
            <person name="Warren J."/>
            <person name="Zhang J."/>
            <person name="Zhao Z."/>
            <person name="Zhou C."/>
            <person name="Zhu D."/>
            <person name="Lee S."/>
            <person name="Bess C."/>
            <person name="Blankenburg K."/>
            <person name="Forbes L."/>
            <person name="Fu Q."/>
            <person name="Gubbala S."/>
            <person name="Hirani K."/>
            <person name="Jayaseelan J.C."/>
            <person name="Lara F."/>
            <person name="Munidasa M."/>
            <person name="Palculict T."/>
            <person name="Patil S."/>
            <person name="Pu L.-L."/>
            <person name="Saada N."/>
            <person name="Tang L."/>
            <person name="Weissenberger G."/>
            <person name="Zhu Y."/>
            <person name="Hemphill L."/>
            <person name="Shang Y."/>
            <person name="Youmans B."/>
            <person name="Ayvaz T."/>
            <person name="Ross M."/>
            <person name="Santibanez J."/>
            <person name="Aqrawi P."/>
            <person name="Gross S."/>
            <person name="Joshi V."/>
            <person name="Fowler G."/>
            <person name="Nazareth L."/>
            <person name="Reid J."/>
            <person name="Worley K."/>
            <person name="Petrosino J."/>
            <person name="Highlander S."/>
            <person name="Gibbs R."/>
        </authorList>
    </citation>
    <scope>NUCLEOTIDE SEQUENCE [LARGE SCALE GENOMIC DNA]</scope>
    <source>
        <strain evidence="1 2">9715</strain>
    </source>
</reference>
<name>G4CS36_9NEIS</name>
<sequence length="43" mass="4959">MIQSVAFLMNGKIDFDEKGKFLKQKIIKSLSENVSDRLFVVKI</sequence>
<gene>
    <name evidence="1" type="ORF">HMPREF9370_1896</name>
</gene>
<accession>G4CS36</accession>
<dbReference type="HOGENOM" id="CLU_3236602_0_0_4"/>
<organism evidence="1 2">
    <name type="scientific">Neisseria wadsworthii 9715</name>
    <dbReference type="NCBI Taxonomy" id="1030841"/>
    <lineage>
        <taxon>Bacteria</taxon>
        <taxon>Pseudomonadati</taxon>
        <taxon>Pseudomonadota</taxon>
        <taxon>Betaproteobacteria</taxon>
        <taxon>Neisseriales</taxon>
        <taxon>Neisseriaceae</taxon>
        <taxon>Neisseria</taxon>
    </lineage>
</organism>
<comment type="caution">
    <text evidence="1">The sequence shown here is derived from an EMBL/GenBank/DDBJ whole genome shotgun (WGS) entry which is preliminary data.</text>
</comment>
<dbReference type="AlphaFoldDB" id="G4CS36"/>
<keyword evidence="2" id="KW-1185">Reference proteome</keyword>